<dbReference type="RefSeq" id="WP_166856405.1">
    <property type="nucleotide sequence ID" value="NZ_CP063989.1"/>
</dbReference>
<gene>
    <name evidence="3" type="ORF">ID810_01740</name>
</gene>
<dbReference type="AlphaFoldDB" id="A0A7T0PXE0"/>
<feature type="compositionally biased region" description="Low complexity" evidence="1">
    <location>
        <begin position="222"/>
        <end position="232"/>
    </location>
</feature>
<organism evidence="3 4">
    <name type="scientific">Actinomyces respiraculi</name>
    <dbReference type="NCBI Taxonomy" id="2744574"/>
    <lineage>
        <taxon>Bacteria</taxon>
        <taxon>Bacillati</taxon>
        <taxon>Actinomycetota</taxon>
        <taxon>Actinomycetes</taxon>
        <taxon>Actinomycetales</taxon>
        <taxon>Actinomycetaceae</taxon>
        <taxon>Actinomyces</taxon>
    </lineage>
</organism>
<evidence type="ECO:0008006" key="5">
    <source>
        <dbReference type="Google" id="ProtNLM"/>
    </source>
</evidence>
<sequence length="258" mass="27802">MPTVVIRSLPGRVGFLLLALGGLAVLVTVLRSDGAASLVPLLGWGVLVGLAVWTLWWAPEIVLSDERLRVRNAWRTHDVAWGEVSGCSTRWSLVIVLRGGRTVTAAAAQRAGGLSTSWRRRQELREREMTTGRTVGGSVVPETLTHQGVHEEYLSPGAGRFRTSLDADGAGALIEAYAERWAVHERVRAHGHRREQRPERRDESGRDHLGGRGQGPEEVHAPARPSRAASGAPVVSSLNVVPVVTAAVGVALVLVSLW</sequence>
<keyword evidence="2" id="KW-1133">Transmembrane helix</keyword>
<evidence type="ECO:0000256" key="2">
    <source>
        <dbReference type="SAM" id="Phobius"/>
    </source>
</evidence>
<evidence type="ECO:0000256" key="1">
    <source>
        <dbReference type="SAM" id="MobiDB-lite"/>
    </source>
</evidence>
<keyword evidence="2" id="KW-0812">Transmembrane</keyword>
<feature type="transmembrane region" description="Helical" evidence="2">
    <location>
        <begin position="234"/>
        <end position="257"/>
    </location>
</feature>
<reference evidence="3 4" key="1">
    <citation type="submission" date="2020-11" db="EMBL/GenBank/DDBJ databases">
        <title>Actinomyces sp. ZJ750.</title>
        <authorList>
            <person name="Zhou J."/>
        </authorList>
    </citation>
    <scope>NUCLEOTIDE SEQUENCE [LARGE SCALE GENOMIC DNA]</scope>
    <source>
        <strain evidence="3 4">ZJ750</strain>
    </source>
</reference>
<evidence type="ECO:0000313" key="4">
    <source>
        <dbReference type="Proteomes" id="UP000594637"/>
    </source>
</evidence>
<evidence type="ECO:0000313" key="3">
    <source>
        <dbReference type="EMBL" id="QPL05735.1"/>
    </source>
</evidence>
<name>A0A7T0PXE0_9ACTO</name>
<accession>A0A7T0PXE0</accession>
<dbReference type="Proteomes" id="UP000594637">
    <property type="component" value="Chromosome"/>
</dbReference>
<keyword evidence="4" id="KW-1185">Reference proteome</keyword>
<feature type="region of interest" description="Disordered" evidence="1">
    <location>
        <begin position="187"/>
        <end position="232"/>
    </location>
</feature>
<feature type="transmembrane region" description="Helical" evidence="2">
    <location>
        <begin position="41"/>
        <end position="59"/>
    </location>
</feature>
<proteinExistence type="predicted"/>
<feature type="compositionally biased region" description="Basic and acidic residues" evidence="1">
    <location>
        <begin position="196"/>
        <end position="221"/>
    </location>
</feature>
<dbReference type="EMBL" id="CP063989">
    <property type="protein sequence ID" value="QPL05735.1"/>
    <property type="molecule type" value="Genomic_DNA"/>
</dbReference>
<protein>
    <recommendedName>
        <fullName evidence="5">PH domain-containing protein</fullName>
    </recommendedName>
</protein>
<keyword evidence="2" id="KW-0472">Membrane</keyword>
<dbReference type="KEGG" id="arep:ID810_01740"/>